<dbReference type="EMBL" id="PQWO01000025">
    <property type="protein sequence ID" value="PZD70903.1"/>
    <property type="molecule type" value="Genomic_DNA"/>
</dbReference>
<accession>A0A2W1J9D6</accession>
<dbReference type="Gene3D" id="1.10.287.130">
    <property type="match status" value="1"/>
</dbReference>
<dbReference type="PANTHER" id="PTHR43304">
    <property type="entry name" value="PHYTOCHROME-LIKE PROTEIN CPH1"/>
    <property type="match status" value="1"/>
</dbReference>
<dbReference type="InterPro" id="IPR003661">
    <property type="entry name" value="HisK_dim/P_dom"/>
</dbReference>
<dbReference type="CDD" id="cd00082">
    <property type="entry name" value="HisKA"/>
    <property type="match status" value="1"/>
</dbReference>
<dbReference type="PANTHER" id="PTHR43304:SF1">
    <property type="entry name" value="PAC DOMAIN-CONTAINING PROTEIN"/>
    <property type="match status" value="1"/>
</dbReference>
<dbReference type="InterPro" id="IPR003594">
    <property type="entry name" value="HATPase_dom"/>
</dbReference>
<dbReference type="Proteomes" id="UP000248857">
    <property type="component" value="Unassembled WGS sequence"/>
</dbReference>
<dbReference type="InterPro" id="IPR011006">
    <property type="entry name" value="CheY-like_superfamily"/>
</dbReference>
<evidence type="ECO:0000256" key="3">
    <source>
        <dbReference type="ARBA" id="ARBA00022553"/>
    </source>
</evidence>
<gene>
    <name evidence="9" type="primary">cph1_15</name>
    <name evidence="9" type="ORF">C1752_08678</name>
</gene>
<evidence type="ECO:0000259" key="7">
    <source>
        <dbReference type="PROSITE" id="PS50109"/>
    </source>
</evidence>
<dbReference type="InterPro" id="IPR036097">
    <property type="entry name" value="HisK_dim/P_sf"/>
</dbReference>
<feature type="domain" description="Histidine kinase" evidence="7">
    <location>
        <begin position="157"/>
        <end position="352"/>
    </location>
</feature>
<dbReference type="Pfam" id="PF00072">
    <property type="entry name" value="Response_reg"/>
    <property type="match status" value="1"/>
</dbReference>
<evidence type="ECO:0000256" key="2">
    <source>
        <dbReference type="ARBA" id="ARBA00012438"/>
    </source>
</evidence>
<dbReference type="Pfam" id="PF02518">
    <property type="entry name" value="HATPase_c"/>
    <property type="match status" value="1"/>
</dbReference>
<dbReference type="Gene3D" id="3.40.50.2300">
    <property type="match status" value="1"/>
</dbReference>
<evidence type="ECO:0000256" key="6">
    <source>
        <dbReference type="PROSITE-ProRule" id="PRU00169"/>
    </source>
</evidence>
<dbReference type="SUPFAM" id="SSF52172">
    <property type="entry name" value="CheY-like"/>
    <property type="match status" value="1"/>
</dbReference>
<dbReference type="SUPFAM" id="SSF47384">
    <property type="entry name" value="Homodimeric domain of signal transducing histidine kinase"/>
    <property type="match status" value="1"/>
</dbReference>
<evidence type="ECO:0000256" key="4">
    <source>
        <dbReference type="ARBA" id="ARBA00022679"/>
    </source>
</evidence>
<protein>
    <recommendedName>
        <fullName evidence="2">histidine kinase</fullName>
        <ecNumber evidence="2">2.7.13.3</ecNumber>
    </recommendedName>
</protein>
<dbReference type="Gene3D" id="3.30.565.10">
    <property type="entry name" value="Histidine kinase-like ATPase, C-terminal domain"/>
    <property type="match status" value="1"/>
</dbReference>
<comment type="catalytic activity">
    <reaction evidence="1">
        <text>ATP + protein L-histidine = ADP + protein N-phospho-L-histidine.</text>
        <dbReference type="EC" id="2.7.13.3"/>
    </reaction>
</comment>
<reference evidence="9 10" key="1">
    <citation type="journal article" date="2018" name="Sci. Rep.">
        <title>A novel species of the marine cyanobacterium Acaryochloris with a unique pigment content and lifestyle.</title>
        <authorList>
            <person name="Partensky F."/>
            <person name="Six C."/>
            <person name="Ratin M."/>
            <person name="Garczarek L."/>
            <person name="Vaulot D."/>
            <person name="Probert I."/>
            <person name="Calteau A."/>
            <person name="Gourvil P."/>
            <person name="Marie D."/>
            <person name="Grebert T."/>
            <person name="Bouchier C."/>
            <person name="Le Panse S."/>
            <person name="Gachenot M."/>
            <person name="Rodriguez F."/>
            <person name="Garrido J.L."/>
        </authorList>
    </citation>
    <scope>NUCLEOTIDE SEQUENCE [LARGE SCALE GENOMIC DNA]</scope>
    <source>
        <strain evidence="9 10">RCC1774</strain>
    </source>
</reference>
<feature type="domain" description="Response regulatory" evidence="8">
    <location>
        <begin position="12"/>
        <end position="128"/>
    </location>
</feature>
<dbReference type="InterPro" id="IPR001789">
    <property type="entry name" value="Sig_transdc_resp-reg_receiver"/>
</dbReference>
<dbReference type="GO" id="GO:0000155">
    <property type="term" value="F:phosphorelay sensor kinase activity"/>
    <property type="evidence" value="ECO:0007669"/>
    <property type="project" value="InterPro"/>
</dbReference>
<keyword evidence="5" id="KW-0418">Kinase</keyword>
<dbReference type="InterPro" id="IPR036890">
    <property type="entry name" value="HATPase_C_sf"/>
</dbReference>
<keyword evidence="4 9" id="KW-0808">Transferase</keyword>
<name>A0A2W1J9D6_9CYAN</name>
<dbReference type="SMART" id="SM00448">
    <property type="entry name" value="REC"/>
    <property type="match status" value="1"/>
</dbReference>
<dbReference type="Pfam" id="PF00512">
    <property type="entry name" value="HisKA"/>
    <property type="match status" value="1"/>
</dbReference>
<evidence type="ECO:0000256" key="1">
    <source>
        <dbReference type="ARBA" id="ARBA00000085"/>
    </source>
</evidence>
<dbReference type="SMART" id="SM00387">
    <property type="entry name" value="HATPase_c"/>
    <property type="match status" value="1"/>
</dbReference>
<evidence type="ECO:0000313" key="9">
    <source>
        <dbReference type="EMBL" id="PZD70903.1"/>
    </source>
</evidence>
<dbReference type="PROSITE" id="PS50109">
    <property type="entry name" value="HIS_KIN"/>
    <property type="match status" value="1"/>
</dbReference>
<evidence type="ECO:0000259" key="8">
    <source>
        <dbReference type="PROSITE" id="PS50110"/>
    </source>
</evidence>
<proteinExistence type="predicted"/>
<keyword evidence="10" id="KW-1185">Reference proteome</keyword>
<dbReference type="SMART" id="SM00388">
    <property type="entry name" value="HisKA"/>
    <property type="match status" value="1"/>
</dbReference>
<organism evidence="9 10">
    <name type="scientific">Acaryochloris thomasi RCC1774</name>
    <dbReference type="NCBI Taxonomy" id="1764569"/>
    <lineage>
        <taxon>Bacteria</taxon>
        <taxon>Bacillati</taxon>
        <taxon>Cyanobacteriota</taxon>
        <taxon>Cyanophyceae</taxon>
        <taxon>Acaryochloridales</taxon>
        <taxon>Acaryochloridaceae</taxon>
        <taxon>Acaryochloris</taxon>
        <taxon>Acaryochloris thomasi</taxon>
    </lineage>
</organism>
<evidence type="ECO:0000256" key="5">
    <source>
        <dbReference type="ARBA" id="ARBA00022777"/>
    </source>
</evidence>
<dbReference type="RefSeq" id="WP_353962725.1">
    <property type="nucleotide sequence ID" value="NZ_CAWNWM010000025.1"/>
</dbReference>
<dbReference type="CDD" id="cd19920">
    <property type="entry name" value="REC_PA4781-like"/>
    <property type="match status" value="1"/>
</dbReference>
<dbReference type="SUPFAM" id="SSF55874">
    <property type="entry name" value="ATPase domain of HSP90 chaperone/DNA topoisomerase II/histidine kinase"/>
    <property type="match status" value="1"/>
</dbReference>
<evidence type="ECO:0000313" key="10">
    <source>
        <dbReference type="Proteomes" id="UP000248857"/>
    </source>
</evidence>
<dbReference type="InterPro" id="IPR005467">
    <property type="entry name" value="His_kinase_dom"/>
</dbReference>
<feature type="modified residue" description="4-aspartylphosphate" evidence="6">
    <location>
        <position position="61"/>
    </location>
</feature>
<dbReference type="PROSITE" id="PS50110">
    <property type="entry name" value="RESPONSE_REGULATORY"/>
    <property type="match status" value="1"/>
</dbReference>
<dbReference type="AlphaFoldDB" id="A0A2W1J9D6"/>
<dbReference type="EC" id="2.7.13.3" evidence="2"/>
<sequence length="380" mass="42580">MTPPNIDENKGDILIVDDTPENLRLLSKTLTEQGYEVRAVKNGAMALSAVQMDPPDLVLLDIRMPEMNGYEVCQQLKANVKTYDIPVIFLSALDDTLDKVTAFEVGGVDYITKPFQTEEVIVRVENQLTITRLREKLVAQNEELLHSNRQLEQFAYVVSHDLQQPLQVILGFAKLLGFKFEQNLGNEGLEFVARITTASTQMKDLIEDLLTYSRIGAEPKPLEPTDCETLLAQVLANMQIAIDQQGATITHDPLPTVMADAVLLAVLFQNLIDNAIKFHRPEEPIQVRISAEYRPDEWLFGVHDNGIGIDSTQSEQIFKAFQRIHSQQEYPGTGIGLEPAKRSLSIMGDKFGLCLNPVWAQRFTLLYQTEITKGKADRGG</sequence>
<comment type="caution">
    <text evidence="9">The sequence shown here is derived from an EMBL/GenBank/DDBJ whole genome shotgun (WGS) entry which is preliminary data.</text>
</comment>
<dbReference type="InterPro" id="IPR052162">
    <property type="entry name" value="Sensor_kinase/Photoreceptor"/>
</dbReference>
<keyword evidence="3 6" id="KW-0597">Phosphoprotein</keyword>